<organism evidence="3 4">
    <name type="scientific">Toxocara canis</name>
    <name type="common">Canine roundworm</name>
    <dbReference type="NCBI Taxonomy" id="6265"/>
    <lineage>
        <taxon>Eukaryota</taxon>
        <taxon>Metazoa</taxon>
        <taxon>Ecdysozoa</taxon>
        <taxon>Nematoda</taxon>
        <taxon>Chromadorea</taxon>
        <taxon>Rhabditida</taxon>
        <taxon>Spirurina</taxon>
        <taxon>Ascaridomorpha</taxon>
        <taxon>Ascaridoidea</taxon>
        <taxon>Toxocaridae</taxon>
        <taxon>Toxocara</taxon>
    </lineage>
</organism>
<sequence length="336" mass="38817">MDYLKLLSTIFSLLTTLLSATEKKSCSLKDLDITPQSSYVIYGIRHDGRAFSFTEADVHHARSTPDQYLNKITTELTTSNTAPSHFYSEITLTESNGVLHRILRRRSHNSNQLDADTNGIPHRSEFIYLGNRRSQLQTGATLTLFSIPETNHTRYYLKHSDEYGLHGGFLKLPYITVFEIKGRRMKDIKIRLKIMRRPDQFLYTDDSRLWNYGEDLNVTHIIDRLGKEWQFAFRTVNARGLCIASEGMPNLDLHILWRHNRRLRSVYNRTETKDNFLAAVPVISENILILDITKHSTKRTAVSVGKYGRNVLRVKSTVEQLLASFSKWSRKAMFSS</sequence>
<dbReference type="AlphaFoldDB" id="A0A183V3Z4"/>
<keyword evidence="1" id="KW-0732">Signal</keyword>
<proteinExistence type="predicted"/>
<dbReference type="EMBL" id="UYWY01022882">
    <property type="protein sequence ID" value="VDM46785.1"/>
    <property type="molecule type" value="Genomic_DNA"/>
</dbReference>
<feature type="signal peptide" evidence="1">
    <location>
        <begin position="1"/>
        <end position="20"/>
    </location>
</feature>
<dbReference type="WBParaSite" id="TCNE_0001546501-mRNA-1">
    <property type="protein sequence ID" value="TCNE_0001546501-mRNA-1"/>
    <property type="gene ID" value="TCNE_0001546501"/>
</dbReference>
<gene>
    <name evidence="2" type="ORF">TCNE_LOCUS15464</name>
</gene>
<reference evidence="4" key="1">
    <citation type="submission" date="2016-06" db="UniProtKB">
        <authorList>
            <consortium name="WormBaseParasite"/>
        </authorList>
    </citation>
    <scope>IDENTIFICATION</scope>
</reference>
<reference evidence="2 3" key="2">
    <citation type="submission" date="2018-11" db="EMBL/GenBank/DDBJ databases">
        <authorList>
            <consortium name="Pathogen Informatics"/>
        </authorList>
    </citation>
    <scope>NUCLEOTIDE SEQUENCE [LARGE SCALE GENOMIC DNA]</scope>
</reference>
<dbReference type="Proteomes" id="UP000050794">
    <property type="component" value="Unassembled WGS sequence"/>
</dbReference>
<feature type="chain" id="PRO_5044553613" evidence="1">
    <location>
        <begin position="21"/>
        <end position="336"/>
    </location>
</feature>
<protein>
    <submittedName>
        <fullName evidence="4">Str_synth domain-containing protein</fullName>
    </submittedName>
</protein>
<evidence type="ECO:0000313" key="2">
    <source>
        <dbReference type="EMBL" id="VDM46785.1"/>
    </source>
</evidence>
<keyword evidence="3" id="KW-1185">Reference proteome</keyword>
<evidence type="ECO:0000313" key="3">
    <source>
        <dbReference type="Proteomes" id="UP000050794"/>
    </source>
</evidence>
<accession>A0A183V3Z4</accession>
<name>A0A183V3Z4_TOXCA</name>
<evidence type="ECO:0000313" key="4">
    <source>
        <dbReference type="WBParaSite" id="TCNE_0001546501-mRNA-1"/>
    </source>
</evidence>
<evidence type="ECO:0000256" key="1">
    <source>
        <dbReference type="SAM" id="SignalP"/>
    </source>
</evidence>